<accession>A0ACB9EDN4</accession>
<dbReference type="EMBL" id="CM042048">
    <property type="protein sequence ID" value="KAI3757064.1"/>
    <property type="molecule type" value="Genomic_DNA"/>
</dbReference>
<organism evidence="1 2">
    <name type="scientific">Arctium lappa</name>
    <name type="common">Greater burdock</name>
    <name type="synonym">Lappa major</name>
    <dbReference type="NCBI Taxonomy" id="4217"/>
    <lineage>
        <taxon>Eukaryota</taxon>
        <taxon>Viridiplantae</taxon>
        <taxon>Streptophyta</taxon>
        <taxon>Embryophyta</taxon>
        <taxon>Tracheophyta</taxon>
        <taxon>Spermatophyta</taxon>
        <taxon>Magnoliopsida</taxon>
        <taxon>eudicotyledons</taxon>
        <taxon>Gunneridae</taxon>
        <taxon>Pentapetalae</taxon>
        <taxon>asterids</taxon>
        <taxon>campanulids</taxon>
        <taxon>Asterales</taxon>
        <taxon>Asteraceae</taxon>
        <taxon>Carduoideae</taxon>
        <taxon>Cardueae</taxon>
        <taxon>Arctiinae</taxon>
        <taxon>Arctium</taxon>
    </lineage>
</organism>
<reference evidence="1 2" key="2">
    <citation type="journal article" date="2022" name="Mol. Ecol. Resour.">
        <title>The genomes of chicory, endive, great burdock and yacon provide insights into Asteraceae paleo-polyploidization history and plant inulin production.</title>
        <authorList>
            <person name="Fan W."/>
            <person name="Wang S."/>
            <person name="Wang H."/>
            <person name="Wang A."/>
            <person name="Jiang F."/>
            <person name="Liu H."/>
            <person name="Zhao H."/>
            <person name="Xu D."/>
            <person name="Zhang Y."/>
        </authorList>
    </citation>
    <scope>NUCLEOTIDE SEQUENCE [LARGE SCALE GENOMIC DNA]</scope>
    <source>
        <strain evidence="2">cv. Niubang</strain>
    </source>
</reference>
<evidence type="ECO:0000313" key="1">
    <source>
        <dbReference type="EMBL" id="KAI3757064.1"/>
    </source>
</evidence>
<evidence type="ECO:0000313" key="2">
    <source>
        <dbReference type="Proteomes" id="UP001055879"/>
    </source>
</evidence>
<name>A0ACB9EDN4_ARCLA</name>
<gene>
    <name evidence="1" type="ORF">L6452_04597</name>
</gene>
<sequence>MVFNRRCPYRRPHSSLDISPTIVETGYRRVDAVRKDARRGCSFWVERRVVIGGRWQKVRRSRKAPVEKKPKDGKKLSKEVGAGATDKKKKRNKKSVETYKIYIFKFASPSINKVITRNFDMSSEIGWYILSEDQQHVGPYAASELREHFSSGYITESTLVWAEGRTEWQPLSSVPGLITDSSEQVPSSTVNDDEFERWQNEVRSAEAEAEAEAGAVNPELADDDDRPSSPPDGQEEFTDDDGTVYKWDRKLRAWVPQDTIAGTEPYDVEKMTFEKEEELFPTIEADGLPVKEDTDTSIKANVDPLVEKATDDANEAAEANGKRKLPEQPVEKKEANQPPDSWFELKVNTHVYVTGLPDDVTFDEVVEVFSKCGIIKEDPETKKPRVKIYVDRETGRKKGDALVSYMKEPSVALALQILDGSPLRPGDKITMSVTPAKFEQKGEKFIAKQVDKRKKKKLQKVEHKMLGWGGRDDSKLLIPATVVLRYMFSPAEMRADENLNVELAADVQEECAKLGAVESVKVCENHPQGVVLVRFKDRQDARKCIELMNGRWFGGRQIHASEDDGSVNHSMVRDLDYDAEQLEKFGAELEAE</sequence>
<dbReference type="Proteomes" id="UP001055879">
    <property type="component" value="Linkage Group LG02"/>
</dbReference>
<keyword evidence="2" id="KW-1185">Reference proteome</keyword>
<reference evidence="2" key="1">
    <citation type="journal article" date="2022" name="Mol. Ecol. Resour.">
        <title>The genomes of chicory, endive, great burdock and yacon provide insights into Asteraceae palaeo-polyploidization history and plant inulin production.</title>
        <authorList>
            <person name="Fan W."/>
            <person name="Wang S."/>
            <person name="Wang H."/>
            <person name="Wang A."/>
            <person name="Jiang F."/>
            <person name="Liu H."/>
            <person name="Zhao H."/>
            <person name="Xu D."/>
            <person name="Zhang Y."/>
        </authorList>
    </citation>
    <scope>NUCLEOTIDE SEQUENCE [LARGE SCALE GENOMIC DNA]</scope>
    <source>
        <strain evidence="2">cv. Niubang</strain>
    </source>
</reference>
<proteinExistence type="predicted"/>
<protein>
    <submittedName>
        <fullName evidence="1">Uncharacterized protein</fullName>
    </submittedName>
</protein>
<comment type="caution">
    <text evidence="1">The sequence shown here is derived from an EMBL/GenBank/DDBJ whole genome shotgun (WGS) entry which is preliminary data.</text>
</comment>